<dbReference type="Gene3D" id="3.40.50.2300">
    <property type="match status" value="2"/>
</dbReference>
<dbReference type="EMBL" id="FWXB01000018">
    <property type="protein sequence ID" value="SMC13921.1"/>
    <property type="molecule type" value="Genomic_DNA"/>
</dbReference>
<dbReference type="AlphaFoldDB" id="A0A1X7BWA4"/>
<evidence type="ECO:0000256" key="2">
    <source>
        <dbReference type="ARBA" id="ARBA00022729"/>
    </source>
</evidence>
<dbReference type="SUPFAM" id="SSF53822">
    <property type="entry name" value="Periplasmic binding protein-like I"/>
    <property type="match status" value="1"/>
</dbReference>
<keyword evidence="2" id="KW-0732">Signal</keyword>
<comment type="similarity">
    <text evidence="1">Belongs to the leucine-binding protein family.</text>
</comment>
<sequence>MLPRLQIMLASLVFALLGAAGAAALEIRTAVLRVSYPELLPISRLELKPEDLGFVGGALADEDNQTTGSFLGMKFETSTHAATPETVEATLNTILEDGITLLVVIANAEDTLRIADTAGPDVLVMNAGARDATLRNDQCRANLLHVTPSISMMADAVVQFTIWKQWRKIFLVHGSNPADLALRDAYLRAITKFGGEVVEQREFEDTGGARRTDTGHVLVQRQIPVFTQSAPEHDVVIAADASDVFGPYLAYHSWTPRPVMGSGGLRPVSLHPAHEAWGATQFQRRFEALSGRYVQEEDYGVWLAIRSIGEAVIRTNTADAASLRSYMLEDEFELAAFMGRKVNFRKWNGQLRTPVLLTDGRLTVSVSPQDGYLHQRSTLDTIGLDQPESACTAFSE</sequence>
<evidence type="ECO:0000313" key="5">
    <source>
        <dbReference type="Proteomes" id="UP000193224"/>
    </source>
</evidence>
<evidence type="ECO:0000313" key="4">
    <source>
        <dbReference type="EMBL" id="SMC13921.1"/>
    </source>
</evidence>
<protein>
    <recommendedName>
        <fullName evidence="3">Leucine-binding protein domain-containing protein</fullName>
    </recommendedName>
</protein>
<dbReference type="CDD" id="cd06268">
    <property type="entry name" value="PBP1_ABC_transporter_LIVBP-like"/>
    <property type="match status" value="1"/>
</dbReference>
<accession>A0A1X7BWA4</accession>
<dbReference type="InterPro" id="IPR022478">
    <property type="entry name" value="ABC_transptr_sub-bd_PQQ"/>
</dbReference>
<feature type="domain" description="Leucine-binding protein" evidence="3">
    <location>
        <begin position="80"/>
        <end position="204"/>
    </location>
</feature>
<proteinExistence type="inferred from homology"/>
<dbReference type="NCBIfam" id="TIGR03863">
    <property type="entry name" value="PQQ_ABC_bind"/>
    <property type="match status" value="1"/>
</dbReference>
<keyword evidence="5" id="KW-1185">Reference proteome</keyword>
<dbReference type="InterPro" id="IPR028081">
    <property type="entry name" value="Leu-bd"/>
</dbReference>
<evidence type="ECO:0000259" key="3">
    <source>
        <dbReference type="Pfam" id="PF13458"/>
    </source>
</evidence>
<dbReference type="Proteomes" id="UP000193224">
    <property type="component" value="Unassembled WGS sequence"/>
</dbReference>
<organism evidence="4 5">
    <name type="scientific">Roseovarius aestuarii</name>
    <dbReference type="NCBI Taxonomy" id="475083"/>
    <lineage>
        <taxon>Bacteria</taxon>
        <taxon>Pseudomonadati</taxon>
        <taxon>Pseudomonadota</taxon>
        <taxon>Alphaproteobacteria</taxon>
        <taxon>Rhodobacterales</taxon>
        <taxon>Roseobacteraceae</taxon>
        <taxon>Roseovarius</taxon>
    </lineage>
</organism>
<evidence type="ECO:0000256" key="1">
    <source>
        <dbReference type="ARBA" id="ARBA00010062"/>
    </source>
</evidence>
<dbReference type="InterPro" id="IPR028082">
    <property type="entry name" value="Peripla_BP_I"/>
</dbReference>
<dbReference type="Pfam" id="PF13458">
    <property type="entry name" value="Peripla_BP_6"/>
    <property type="match status" value="1"/>
</dbReference>
<name>A0A1X7BWA4_9RHOB</name>
<reference evidence="4 5" key="1">
    <citation type="submission" date="2017-03" db="EMBL/GenBank/DDBJ databases">
        <authorList>
            <person name="Afonso C.L."/>
            <person name="Miller P.J."/>
            <person name="Scott M.A."/>
            <person name="Spackman E."/>
            <person name="Goraichik I."/>
            <person name="Dimitrov K.M."/>
            <person name="Suarez D.L."/>
            <person name="Swayne D.E."/>
        </authorList>
    </citation>
    <scope>NUCLEOTIDE SEQUENCE [LARGE SCALE GENOMIC DNA]</scope>
    <source>
        <strain evidence="4 5">CECT 7745</strain>
    </source>
</reference>
<gene>
    <name evidence="4" type="ORF">ROA7745_03783</name>
</gene>